<keyword evidence="2" id="KW-1185">Reference proteome</keyword>
<reference evidence="1" key="1">
    <citation type="submission" date="2023-03" db="EMBL/GenBank/DDBJ databases">
        <title>Multiphase analysis and comparison of six strains from genera Psychromarinibacter, Lutimaribacter, and Maritimibacter, including a novel species: Psychromarinibacter sediminicola sp. nov.</title>
        <authorList>
            <person name="Wang Y.-H."/>
            <person name="Ye M.-Q."/>
            <person name="Du Z.-J."/>
        </authorList>
    </citation>
    <scope>NUCLEOTIDE SEQUENCE</scope>
    <source>
        <strain evidence="1">C21-152</strain>
    </source>
</reference>
<evidence type="ECO:0000313" key="1">
    <source>
        <dbReference type="EMBL" id="MDF0599721.1"/>
    </source>
</evidence>
<organism evidence="1 2">
    <name type="scientific">Psychromarinibacter sediminicola</name>
    <dbReference type="NCBI Taxonomy" id="3033385"/>
    <lineage>
        <taxon>Bacteria</taxon>
        <taxon>Pseudomonadati</taxon>
        <taxon>Pseudomonadota</taxon>
        <taxon>Alphaproteobacteria</taxon>
        <taxon>Rhodobacterales</taxon>
        <taxon>Paracoccaceae</taxon>
        <taxon>Psychromarinibacter</taxon>
    </lineage>
</organism>
<dbReference type="Proteomes" id="UP001220964">
    <property type="component" value="Unassembled WGS sequence"/>
</dbReference>
<dbReference type="PANTHER" id="PTHR31118:SF12">
    <property type="entry name" value="CYCLASE-LIKE PROTEIN 2"/>
    <property type="match status" value="1"/>
</dbReference>
<sequence length="225" mass="25132">MTRRVIDLSVPIETGHFRWTVERRLLKSHDTPGSYTQATWIGWPIHGFSHMDAGRHFQPGGQTTSDIPLDRCIGSAVVLDLTEAQENAPIPTELIERAGADLREGDIALLHTGWDRRASISEPRFWDTAPWMAAEGCRFLRSRGIKAVGFDFPQDRCIRDFVTGARKPALEENTTHVELLLHGITMMEYLCNFGAISRPRVEFVALPLSIPDCDGAPVRAIAIES</sequence>
<comment type="caution">
    <text evidence="1">The sequence shown here is derived from an EMBL/GenBank/DDBJ whole genome shotgun (WGS) entry which is preliminary data.</text>
</comment>
<dbReference type="InterPro" id="IPR007325">
    <property type="entry name" value="KFase/CYL"/>
</dbReference>
<dbReference type="GO" id="GO:0019441">
    <property type="term" value="P:L-tryptophan catabolic process to kynurenine"/>
    <property type="evidence" value="ECO:0007669"/>
    <property type="project" value="InterPro"/>
</dbReference>
<name>A0AAE3NNW5_9RHOB</name>
<dbReference type="InterPro" id="IPR037175">
    <property type="entry name" value="KFase_sf"/>
</dbReference>
<evidence type="ECO:0000313" key="2">
    <source>
        <dbReference type="Proteomes" id="UP001220964"/>
    </source>
</evidence>
<dbReference type="SUPFAM" id="SSF102198">
    <property type="entry name" value="Putative cyclase"/>
    <property type="match status" value="1"/>
</dbReference>
<dbReference type="AlphaFoldDB" id="A0AAE3NNW5"/>
<dbReference type="Pfam" id="PF04199">
    <property type="entry name" value="Cyclase"/>
    <property type="match status" value="1"/>
</dbReference>
<dbReference type="EMBL" id="JARGYC010000005">
    <property type="protein sequence ID" value="MDF0599721.1"/>
    <property type="molecule type" value="Genomic_DNA"/>
</dbReference>
<protein>
    <submittedName>
        <fullName evidence="1">Cyclase family protein</fullName>
    </submittedName>
</protein>
<proteinExistence type="predicted"/>
<gene>
    <name evidence="1" type="ORF">P1J78_03145</name>
</gene>
<accession>A0AAE3NNW5</accession>
<dbReference type="RefSeq" id="WP_275565869.1">
    <property type="nucleotide sequence ID" value="NZ_JARGYC010000005.1"/>
</dbReference>
<dbReference type="Gene3D" id="3.50.30.50">
    <property type="entry name" value="Putative cyclase"/>
    <property type="match status" value="1"/>
</dbReference>
<dbReference type="GO" id="GO:0004061">
    <property type="term" value="F:arylformamidase activity"/>
    <property type="evidence" value="ECO:0007669"/>
    <property type="project" value="InterPro"/>
</dbReference>
<dbReference type="PANTHER" id="PTHR31118">
    <property type="entry name" value="CYCLASE-LIKE PROTEIN 2"/>
    <property type="match status" value="1"/>
</dbReference>